<organism evidence="3 4">
    <name type="scientific">Rhipicephalus microplus</name>
    <name type="common">Cattle tick</name>
    <name type="synonym">Boophilus microplus</name>
    <dbReference type="NCBI Taxonomy" id="6941"/>
    <lineage>
        <taxon>Eukaryota</taxon>
        <taxon>Metazoa</taxon>
        <taxon>Ecdysozoa</taxon>
        <taxon>Arthropoda</taxon>
        <taxon>Chelicerata</taxon>
        <taxon>Arachnida</taxon>
        <taxon>Acari</taxon>
        <taxon>Parasitiformes</taxon>
        <taxon>Ixodida</taxon>
        <taxon>Ixodoidea</taxon>
        <taxon>Ixodidae</taxon>
        <taxon>Rhipicephalinae</taxon>
        <taxon>Rhipicephalus</taxon>
        <taxon>Boophilus</taxon>
    </lineage>
</organism>
<dbReference type="InterPro" id="IPR043504">
    <property type="entry name" value="Peptidase_S1_PA_chymotrypsin"/>
</dbReference>
<dbReference type="PANTHER" id="PTHR24252">
    <property type="entry name" value="ACROSIN-RELATED"/>
    <property type="match status" value="1"/>
</dbReference>
<evidence type="ECO:0000313" key="4">
    <source>
        <dbReference type="Proteomes" id="UP000821866"/>
    </source>
</evidence>
<name>A0A9J6DLE1_RHIMP</name>
<sequence>MARIVGGRDAMAAEFPWQVSLVWKGQPFCGGSLISPSEVVTAAHCINNYTIEDLDVIAGARHPVIIQLNDDFVQKRKGDSGGPAMQMHEDRVVLAGIVSWGEGCGRKGLPGVYTRVSQYLDWIESHRRLR</sequence>
<evidence type="ECO:0000313" key="3">
    <source>
        <dbReference type="EMBL" id="KAH8022997.1"/>
    </source>
</evidence>
<dbReference type="InterPro" id="IPR009003">
    <property type="entry name" value="Peptidase_S1_PA"/>
</dbReference>
<protein>
    <recommendedName>
        <fullName evidence="2">Peptidase S1 domain-containing protein</fullName>
    </recommendedName>
</protein>
<dbReference type="PANTHER" id="PTHR24252:SF7">
    <property type="entry name" value="HYALIN"/>
    <property type="match status" value="1"/>
</dbReference>
<proteinExistence type="predicted"/>
<dbReference type="AlphaFoldDB" id="A0A9J6DLE1"/>
<dbReference type="InterPro" id="IPR018114">
    <property type="entry name" value="TRYPSIN_HIS"/>
</dbReference>
<evidence type="ECO:0000256" key="1">
    <source>
        <dbReference type="ARBA" id="ARBA00023157"/>
    </source>
</evidence>
<dbReference type="InterPro" id="IPR001254">
    <property type="entry name" value="Trypsin_dom"/>
</dbReference>
<dbReference type="GO" id="GO:0004252">
    <property type="term" value="F:serine-type endopeptidase activity"/>
    <property type="evidence" value="ECO:0007669"/>
    <property type="project" value="InterPro"/>
</dbReference>
<reference evidence="3" key="1">
    <citation type="journal article" date="2020" name="Cell">
        <title>Large-Scale Comparative Analyses of Tick Genomes Elucidate Their Genetic Diversity and Vector Capacities.</title>
        <authorList>
            <consortium name="Tick Genome and Microbiome Consortium (TIGMIC)"/>
            <person name="Jia N."/>
            <person name="Wang J."/>
            <person name="Shi W."/>
            <person name="Du L."/>
            <person name="Sun Y."/>
            <person name="Zhan W."/>
            <person name="Jiang J.F."/>
            <person name="Wang Q."/>
            <person name="Zhang B."/>
            <person name="Ji P."/>
            <person name="Bell-Sakyi L."/>
            <person name="Cui X.M."/>
            <person name="Yuan T.T."/>
            <person name="Jiang B.G."/>
            <person name="Yang W.F."/>
            <person name="Lam T.T."/>
            <person name="Chang Q.C."/>
            <person name="Ding S.J."/>
            <person name="Wang X.J."/>
            <person name="Zhu J.G."/>
            <person name="Ruan X.D."/>
            <person name="Zhao L."/>
            <person name="Wei J.T."/>
            <person name="Ye R.Z."/>
            <person name="Que T.C."/>
            <person name="Du C.H."/>
            <person name="Zhou Y.H."/>
            <person name="Cheng J.X."/>
            <person name="Dai P.F."/>
            <person name="Guo W.B."/>
            <person name="Han X.H."/>
            <person name="Huang E.J."/>
            <person name="Li L.F."/>
            <person name="Wei W."/>
            <person name="Gao Y.C."/>
            <person name="Liu J.Z."/>
            <person name="Shao H.Z."/>
            <person name="Wang X."/>
            <person name="Wang C.C."/>
            <person name="Yang T.C."/>
            <person name="Huo Q.B."/>
            <person name="Li W."/>
            <person name="Chen H.Y."/>
            <person name="Chen S.E."/>
            <person name="Zhou L.G."/>
            <person name="Ni X.B."/>
            <person name="Tian J.H."/>
            <person name="Sheng Y."/>
            <person name="Liu T."/>
            <person name="Pan Y.S."/>
            <person name="Xia L.Y."/>
            <person name="Li J."/>
            <person name="Zhao F."/>
            <person name="Cao W.C."/>
        </authorList>
    </citation>
    <scope>NUCLEOTIDE SEQUENCE</scope>
    <source>
        <strain evidence="3">Rmic-2018</strain>
    </source>
</reference>
<dbReference type="SUPFAM" id="SSF50494">
    <property type="entry name" value="Trypsin-like serine proteases"/>
    <property type="match status" value="1"/>
</dbReference>
<keyword evidence="4" id="KW-1185">Reference proteome</keyword>
<accession>A0A9J6DLE1</accession>
<gene>
    <name evidence="3" type="ORF">HPB51_009601</name>
</gene>
<keyword evidence="1" id="KW-1015">Disulfide bond</keyword>
<reference evidence="3" key="2">
    <citation type="submission" date="2021-09" db="EMBL/GenBank/DDBJ databases">
        <authorList>
            <person name="Jia N."/>
            <person name="Wang J."/>
            <person name="Shi W."/>
            <person name="Du L."/>
            <person name="Sun Y."/>
            <person name="Zhan W."/>
            <person name="Jiang J."/>
            <person name="Wang Q."/>
            <person name="Zhang B."/>
            <person name="Ji P."/>
            <person name="Sakyi L.B."/>
            <person name="Cui X."/>
            <person name="Yuan T."/>
            <person name="Jiang B."/>
            <person name="Yang W."/>
            <person name="Lam T.T.-Y."/>
            <person name="Chang Q."/>
            <person name="Ding S."/>
            <person name="Wang X."/>
            <person name="Zhu J."/>
            <person name="Ruan X."/>
            <person name="Zhao L."/>
            <person name="Wei J."/>
            <person name="Que T."/>
            <person name="Du C."/>
            <person name="Cheng J."/>
            <person name="Dai P."/>
            <person name="Han X."/>
            <person name="Huang E."/>
            <person name="Gao Y."/>
            <person name="Liu J."/>
            <person name="Shao H."/>
            <person name="Ye R."/>
            <person name="Li L."/>
            <person name="Wei W."/>
            <person name="Wang X."/>
            <person name="Wang C."/>
            <person name="Huo Q."/>
            <person name="Li W."/>
            <person name="Guo W."/>
            <person name="Chen H."/>
            <person name="Chen S."/>
            <person name="Zhou L."/>
            <person name="Zhou L."/>
            <person name="Ni X."/>
            <person name="Tian J."/>
            <person name="Zhou Y."/>
            <person name="Sheng Y."/>
            <person name="Liu T."/>
            <person name="Pan Y."/>
            <person name="Xia L."/>
            <person name="Li J."/>
            <person name="Zhao F."/>
            <person name="Cao W."/>
        </authorList>
    </citation>
    <scope>NUCLEOTIDE SEQUENCE</scope>
    <source>
        <strain evidence="3">Rmic-2018</strain>
        <tissue evidence="3">Larvae</tissue>
    </source>
</reference>
<dbReference type="Proteomes" id="UP000821866">
    <property type="component" value="Chromosome 6"/>
</dbReference>
<dbReference type="Pfam" id="PF00089">
    <property type="entry name" value="Trypsin"/>
    <property type="match status" value="2"/>
</dbReference>
<dbReference type="PROSITE" id="PS00134">
    <property type="entry name" value="TRYPSIN_HIS"/>
    <property type="match status" value="1"/>
</dbReference>
<dbReference type="Gene3D" id="2.40.10.10">
    <property type="entry name" value="Trypsin-like serine proteases"/>
    <property type="match status" value="3"/>
</dbReference>
<dbReference type="GO" id="GO:0006508">
    <property type="term" value="P:proteolysis"/>
    <property type="evidence" value="ECO:0007669"/>
    <property type="project" value="InterPro"/>
</dbReference>
<feature type="domain" description="Peptidase S1" evidence="2">
    <location>
        <begin position="4"/>
        <end position="128"/>
    </location>
</feature>
<comment type="caution">
    <text evidence="3">The sequence shown here is derived from an EMBL/GenBank/DDBJ whole genome shotgun (WGS) entry which is preliminary data.</text>
</comment>
<dbReference type="SMART" id="SM00020">
    <property type="entry name" value="Tryp_SPc"/>
    <property type="match status" value="1"/>
</dbReference>
<evidence type="ECO:0000259" key="2">
    <source>
        <dbReference type="PROSITE" id="PS50240"/>
    </source>
</evidence>
<dbReference type="EMBL" id="JABSTU010000008">
    <property type="protein sequence ID" value="KAH8022997.1"/>
    <property type="molecule type" value="Genomic_DNA"/>
</dbReference>
<dbReference type="PROSITE" id="PS50240">
    <property type="entry name" value="TRYPSIN_DOM"/>
    <property type="match status" value="1"/>
</dbReference>
<dbReference type="CDD" id="cd00190">
    <property type="entry name" value="Tryp_SPc"/>
    <property type="match status" value="1"/>
</dbReference>